<sequence>MPVELRKRKAPVAAPAPEPPAKKQSKVSKAASKAKTTVKGKKAQATPKPKPEAAPRTEAAPKSEAAPKTNGAKASAPKKPEVGDTIDLSAFGGEVSLNDGTTTTLASLVEKSGSGVVLFTYPKASTPGCTNQACLFRDSYEPLTAGGLAIYGLSRDSTKSNTSFKTKQKLPYPLISDLSGSLIEAIGLKKAPSSTQRGVFVIDKKGKVLLAEPGSPAGTAAAVKKLVESEAANGGATEEEKEGAEDKEGETKDDEKKEDEKEEDEKAEDEKKEEKKEEEGTEEDKEGKKDKEEDEEKEPDVAPAKEAKDKETEDKE</sequence>
<evidence type="ECO:0000313" key="17">
    <source>
        <dbReference type="Proteomes" id="UP001320245"/>
    </source>
</evidence>
<evidence type="ECO:0000256" key="4">
    <source>
        <dbReference type="ARBA" id="ARBA00022559"/>
    </source>
</evidence>
<dbReference type="GO" id="GO:0045454">
    <property type="term" value="P:cell redox homeostasis"/>
    <property type="evidence" value="ECO:0007669"/>
    <property type="project" value="TreeGrafter"/>
</dbReference>
<dbReference type="EC" id="1.11.1.24" evidence="3"/>
<feature type="region of interest" description="Disordered" evidence="14">
    <location>
        <begin position="230"/>
        <end position="316"/>
    </location>
</feature>
<dbReference type="InterPro" id="IPR000866">
    <property type="entry name" value="AhpC/TSA"/>
</dbReference>
<keyword evidence="9" id="KW-0676">Redox-active center</keyword>
<feature type="compositionally biased region" description="Basic and acidic residues" evidence="14">
    <location>
        <begin position="299"/>
        <end position="316"/>
    </location>
</feature>
<evidence type="ECO:0000256" key="3">
    <source>
        <dbReference type="ARBA" id="ARBA00013017"/>
    </source>
</evidence>
<evidence type="ECO:0000256" key="12">
    <source>
        <dbReference type="ARBA" id="ARBA00049091"/>
    </source>
</evidence>
<dbReference type="EMBL" id="JAJSPL020000010">
    <property type="protein sequence ID" value="KAK7744591.1"/>
    <property type="molecule type" value="Genomic_DNA"/>
</dbReference>
<accession>A0AAN9YHW2</accession>
<feature type="region of interest" description="Disordered" evidence="14">
    <location>
        <begin position="1"/>
        <end position="86"/>
    </location>
</feature>
<dbReference type="AlphaFoldDB" id="A0AAN9YHW2"/>
<feature type="domain" description="Thioredoxin" evidence="15">
    <location>
        <begin position="54"/>
        <end position="232"/>
    </location>
</feature>
<evidence type="ECO:0000256" key="11">
    <source>
        <dbReference type="ARBA" id="ARBA00038489"/>
    </source>
</evidence>
<feature type="compositionally biased region" description="Basic residues" evidence="14">
    <location>
        <begin position="1"/>
        <end position="10"/>
    </location>
</feature>
<dbReference type="InterPro" id="IPR036249">
    <property type="entry name" value="Thioredoxin-like_sf"/>
</dbReference>
<comment type="subunit">
    <text evidence="2">Monomer.</text>
</comment>
<keyword evidence="7" id="KW-1015">Disulfide bond</keyword>
<keyword evidence="17" id="KW-1185">Reference proteome</keyword>
<evidence type="ECO:0000256" key="7">
    <source>
        <dbReference type="ARBA" id="ARBA00023157"/>
    </source>
</evidence>
<dbReference type="InterPro" id="IPR013766">
    <property type="entry name" value="Thioredoxin_domain"/>
</dbReference>
<keyword evidence="6" id="KW-0560">Oxidoreductase</keyword>
<name>A0AAN9YHW2_9PEZI</name>
<feature type="compositionally biased region" description="Basic and acidic residues" evidence="14">
    <location>
        <begin position="244"/>
        <end position="259"/>
    </location>
</feature>
<comment type="catalytic activity">
    <reaction evidence="12">
        <text>a hydroperoxide + [thioredoxin]-dithiol = an alcohol + [thioredoxin]-disulfide + H2O</text>
        <dbReference type="Rhea" id="RHEA:62620"/>
        <dbReference type="Rhea" id="RHEA-COMP:10698"/>
        <dbReference type="Rhea" id="RHEA-COMP:10700"/>
        <dbReference type="ChEBI" id="CHEBI:15377"/>
        <dbReference type="ChEBI" id="CHEBI:29950"/>
        <dbReference type="ChEBI" id="CHEBI:30879"/>
        <dbReference type="ChEBI" id="CHEBI:35924"/>
        <dbReference type="ChEBI" id="CHEBI:50058"/>
        <dbReference type="EC" id="1.11.1.24"/>
    </reaction>
</comment>
<dbReference type="Proteomes" id="UP001320245">
    <property type="component" value="Unassembled WGS sequence"/>
</dbReference>
<dbReference type="PANTHER" id="PTHR42801">
    <property type="entry name" value="THIOREDOXIN-DEPENDENT PEROXIDE REDUCTASE"/>
    <property type="match status" value="1"/>
</dbReference>
<evidence type="ECO:0000256" key="9">
    <source>
        <dbReference type="ARBA" id="ARBA00023284"/>
    </source>
</evidence>
<dbReference type="FunFam" id="3.40.30.10:FF:000157">
    <property type="entry name" value="DOT5p Nuclear thiol peroxidase"/>
    <property type="match status" value="1"/>
</dbReference>
<evidence type="ECO:0000256" key="14">
    <source>
        <dbReference type="SAM" id="MobiDB-lite"/>
    </source>
</evidence>
<keyword evidence="4 16" id="KW-0575">Peroxidase</keyword>
<dbReference type="InterPro" id="IPR050924">
    <property type="entry name" value="Peroxiredoxin_BCP/PrxQ"/>
</dbReference>
<proteinExistence type="inferred from homology"/>
<dbReference type="GO" id="GO:0005737">
    <property type="term" value="C:cytoplasm"/>
    <property type="evidence" value="ECO:0007669"/>
    <property type="project" value="TreeGrafter"/>
</dbReference>
<feature type="compositionally biased region" description="Basic and acidic residues" evidence="14">
    <location>
        <begin position="49"/>
        <end position="61"/>
    </location>
</feature>
<dbReference type="GO" id="GO:0034599">
    <property type="term" value="P:cellular response to oxidative stress"/>
    <property type="evidence" value="ECO:0007669"/>
    <property type="project" value="UniProtKB-ARBA"/>
</dbReference>
<evidence type="ECO:0000313" key="16">
    <source>
        <dbReference type="EMBL" id="KAK7744591.1"/>
    </source>
</evidence>
<dbReference type="CDD" id="cd03017">
    <property type="entry name" value="PRX_BCP"/>
    <property type="match status" value="1"/>
</dbReference>
<keyword evidence="5" id="KW-0049">Antioxidant</keyword>
<keyword evidence="8" id="KW-0539">Nucleus</keyword>
<evidence type="ECO:0000256" key="8">
    <source>
        <dbReference type="ARBA" id="ARBA00023242"/>
    </source>
</evidence>
<dbReference type="SUPFAM" id="SSF52833">
    <property type="entry name" value="Thioredoxin-like"/>
    <property type="match status" value="1"/>
</dbReference>
<evidence type="ECO:0000256" key="1">
    <source>
        <dbReference type="ARBA" id="ARBA00004123"/>
    </source>
</evidence>
<evidence type="ECO:0000256" key="2">
    <source>
        <dbReference type="ARBA" id="ARBA00011245"/>
    </source>
</evidence>
<protein>
    <recommendedName>
        <fullName evidence="3">thioredoxin-dependent peroxiredoxin</fullName>
        <ecNumber evidence="3">1.11.1.24</ecNumber>
    </recommendedName>
    <alternativeName>
        <fullName evidence="13">Nuclear thiol peroxidase</fullName>
    </alternativeName>
    <alternativeName>
        <fullName evidence="10">Thioredoxin peroxidase</fullName>
    </alternativeName>
</protein>
<dbReference type="Pfam" id="PF00578">
    <property type="entry name" value="AhpC-TSA"/>
    <property type="match status" value="1"/>
</dbReference>
<comment type="caution">
    <text evidence="16">The sequence shown here is derived from an EMBL/GenBank/DDBJ whole genome shotgun (WGS) entry which is preliminary data.</text>
</comment>
<comment type="subcellular location">
    <subcellularLocation>
        <location evidence="1">Nucleus</location>
    </subcellularLocation>
</comment>
<dbReference type="GO" id="GO:0008379">
    <property type="term" value="F:thioredoxin peroxidase activity"/>
    <property type="evidence" value="ECO:0007669"/>
    <property type="project" value="TreeGrafter"/>
</dbReference>
<dbReference type="GO" id="GO:0005634">
    <property type="term" value="C:nucleus"/>
    <property type="evidence" value="ECO:0007669"/>
    <property type="project" value="UniProtKB-SubCell"/>
</dbReference>
<evidence type="ECO:0000256" key="10">
    <source>
        <dbReference type="ARBA" id="ARBA00032824"/>
    </source>
</evidence>
<reference evidence="16 17" key="1">
    <citation type="journal article" date="2023" name="PLoS ONE">
        <title>Cytospora paraplurivora sp. nov. isolated from orchards with fruit tree decline syndrome in Ontario, Canada.</title>
        <authorList>
            <person name="Ilyukhin E."/>
            <person name="Nguyen H.D.T."/>
            <person name="Castle A.J."/>
            <person name="Ellouze W."/>
        </authorList>
    </citation>
    <scope>NUCLEOTIDE SEQUENCE [LARGE SCALE GENOMIC DNA]</scope>
    <source>
        <strain evidence="16 17">FDS-564</strain>
    </source>
</reference>
<dbReference type="PROSITE" id="PS51352">
    <property type="entry name" value="THIOREDOXIN_2"/>
    <property type="match status" value="1"/>
</dbReference>
<dbReference type="PANTHER" id="PTHR42801:SF23">
    <property type="entry name" value="PEROXIREDOXIN DOT5"/>
    <property type="match status" value="1"/>
</dbReference>
<organism evidence="16 17">
    <name type="scientific">Cytospora paraplurivora</name>
    <dbReference type="NCBI Taxonomy" id="2898453"/>
    <lineage>
        <taxon>Eukaryota</taxon>
        <taxon>Fungi</taxon>
        <taxon>Dikarya</taxon>
        <taxon>Ascomycota</taxon>
        <taxon>Pezizomycotina</taxon>
        <taxon>Sordariomycetes</taxon>
        <taxon>Sordariomycetidae</taxon>
        <taxon>Diaporthales</taxon>
        <taxon>Cytosporaceae</taxon>
        <taxon>Cytospora</taxon>
    </lineage>
</organism>
<evidence type="ECO:0000259" key="15">
    <source>
        <dbReference type="PROSITE" id="PS51352"/>
    </source>
</evidence>
<gene>
    <name evidence="16" type="primary">DOT5</name>
    <name evidence="16" type="ORF">SLS53_003477</name>
</gene>
<comment type="similarity">
    <text evidence="11">Belongs to the peroxiredoxin family. BCP/PrxQ subfamily.</text>
</comment>
<evidence type="ECO:0000256" key="5">
    <source>
        <dbReference type="ARBA" id="ARBA00022862"/>
    </source>
</evidence>
<evidence type="ECO:0000256" key="13">
    <source>
        <dbReference type="ARBA" id="ARBA00077538"/>
    </source>
</evidence>
<evidence type="ECO:0000256" key="6">
    <source>
        <dbReference type="ARBA" id="ARBA00023002"/>
    </source>
</evidence>
<dbReference type="Gene3D" id="3.40.30.10">
    <property type="entry name" value="Glutaredoxin"/>
    <property type="match status" value="1"/>
</dbReference>
<feature type="compositionally biased region" description="Basic and acidic residues" evidence="14">
    <location>
        <begin position="268"/>
        <end position="278"/>
    </location>
</feature>